<feature type="signal peptide" evidence="1">
    <location>
        <begin position="1"/>
        <end position="23"/>
    </location>
</feature>
<feature type="chain" id="PRO_5021711875" evidence="1">
    <location>
        <begin position="24"/>
        <end position="318"/>
    </location>
</feature>
<proteinExistence type="predicted"/>
<protein>
    <submittedName>
        <fullName evidence="2">Uncharacterized protein</fullName>
    </submittedName>
</protein>
<dbReference type="OrthoDB" id="269991at2"/>
<accession>A0A518CK58</accession>
<organism evidence="2 3">
    <name type="scientific">Polystyrenella longa</name>
    <dbReference type="NCBI Taxonomy" id="2528007"/>
    <lineage>
        <taxon>Bacteria</taxon>
        <taxon>Pseudomonadati</taxon>
        <taxon>Planctomycetota</taxon>
        <taxon>Planctomycetia</taxon>
        <taxon>Planctomycetales</taxon>
        <taxon>Planctomycetaceae</taxon>
        <taxon>Polystyrenella</taxon>
    </lineage>
</organism>
<keyword evidence="3" id="KW-1185">Reference proteome</keyword>
<evidence type="ECO:0000256" key="1">
    <source>
        <dbReference type="SAM" id="SignalP"/>
    </source>
</evidence>
<dbReference type="InterPro" id="IPR046230">
    <property type="entry name" value="DUF6263"/>
</dbReference>
<sequence precursor="true">MRIRYIRTLLVALICVAVLPATAAEPMQLKYQFSKDKPLNYRITTAMEQTQKVGEQSSSMKMVNMTDTIFSLDEKSEEGDFSLSSVTNRLRVTMDNPLADAYEYDSASEENPTEGLLAAQMTPIFNELKGAQLKLRLSSLGEILEVKGYAELMKAIIKKVPAAAGMAGSFSDEAAKKQYEEVFPTWLDKPVAEGDQWESEFVMDLGPQGKANGKKTYAYRGPSEVNGRATVLINVKHEIEINIDVNQGLSTVEGLMKTQDSEGEIHFDPATGEIVKVDTQYLIVGSIKVTAQGQVRVVESSQDHHISVELISETEKKE</sequence>
<dbReference type="Pfam" id="PF19777">
    <property type="entry name" value="DUF6263"/>
    <property type="match status" value="1"/>
</dbReference>
<dbReference type="EMBL" id="CP036281">
    <property type="protein sequence ID" value="QDU79610.1"/>
    <property type="molecule type" value="Genomic_DNA"/>
</dbReference>
<keyword evidence="1" id="KW-0732">Signal</keyword>
<dbReference type="KEGG" id="plon:Pla110_13210"/>
<reference evidence="2 3" key="1">
    <citation type="submission" date="2019-02" db="EMBL/GenBank/DDBJ databases">
        <title>Deep-cultivation of Planctomycetes and their phenomic and genomic characterization uncovers novel biology.</title>
        <authorList>
            <person name="Wiegand S."/>
            <person name="Jogler M."/>
            <person name="Boedeker C."/>
            <person name="Pinto D."/>
            <person name="Vollmers J."/>
            <person name="Rivas-Marin E."/>
            <person name="Kohn T."/>
            <person name="Peeters S.H."/>
            <person name="Heuer A."/>
            <person name="Rast P."/>
            <person name="Oberbeckmann S."/>
            <person name="Bunk B."/>
            <person name="Jeske O."/>
            <person name="Meyerdierks A."/>
            <person name="Storesund J.E."/>
            <person name="Kallscheuer N."/>
            <person name="Luecker S."/>
            <person name="Lage O.M."/>
            <person name="Pohl T."/>
            <person name="Merkel B.J."/>
            <person name="Hornburger P."/>
            <person name="Mueller R.-W."/>
            <person name="Bruemmer F."/>
            <person name="Labrenz M."/>
            <person name="Spormann A.M."/>
            <person name="Op den Camp H."/>
            <person name="Overmann J."/>
            <person name="Amann R."/>
            <person name="Jetten M.S.M."/>
            <person name="Mascher T."/>
            <person name="Medema M.H."/>
            <person name="Devos D.P."/>
            <person name="Kaster A.-K."/>
            <person name="Ovreas L."/>
            <person name="Rohde M."/>
            <person name="Galperin M.Y."/>
            <person name="Jogler C."/>
        </authorList>
    </citation>
    <scope>NUCLEOTIDE SEQUENCE [LARGE SCALE GENOMIC DNA]</scope>
    <source>
        <strain evidence="2 3">Pla110</strain>
    </source>
</reference>
<name>A0A518CK58_9PLAN</name>
<evidence type="ECO:0000313" key="2">
    <source>
        <dbReference type="EMBL" id="QDU79610.1"/>
    </source>
</evidence>
<gene>
    <name evidence="2" type="ORF">Pla110_13210</name>
</gene>
<evidence type="ECO:0000313" key="3">
    <source>
        <dbReference type="Proteomes" id="UP000317178"/>
    </source>
</evidence>
<dbReference type="RefSeq" id="WP_144994344.1">
    <property type="nucleotide sequence ID" value="NZ_CP036281.1"/>
</dbReference>
<dbReference type="Proteomes" id="UP000317178">
    <property type="component" value="Chromosome"/>
</dbReference>
<dbReference type="AlphaFoldDB" id="A0A518CK58"/>